<dbReference type="Gene3D" id="1.10.510.10">
    <property type="entry name" value="Transferase(Phosphotransferase) domain 1"/>
    <property type="match status" value="1"/>
</dbReference>
<keyword evidence="7 11" id="KW-0067">ATP-binding</keyword>
<dbReference type="InterPro" id="IPR017441">
    <property type="entry name" value="Protein_kinase_ATP_BS"/>
</dbReference>
<feature type="chain" id="PRO_5046377860" evidence="13">
    <location>
        <begin position="26"/>
        <end position="899"/>
    </location>
</feature>
<evidence type="ECO:0000313" key="18">
    <source>
        <dbReference type="Proteomes" id="UP001642464"/>
    </source>
</evidence>
<dbReference type="SMART" id="SM00702">
    <property type="entry name" value="P4Hc"/>
    <property type="match status" value="1"/>
</dbReference>
<keyword evidence="13" id="KW-0732">Signal</keyword>
<evidence type="ECO:0000256" key="9">
    <source>
        <dbReference type="ARBA" id="ARBA00023002"/>
    </source>
</evidence>
<dbReference type="Pfam" id="PF00069">
    <property type="entry name" value="Pkinase"/>
    <property type="match status" value="1"/>
</dbReference>
<dbReference type="InterPro" id="IPR000719">
    <property type="entry name" value="Prot_kinase_dom"/>
</dbReference>
<evidence type="ECO:0000256" key="2">
    <source>
        <dbReference type="ARBA" id="ARBA00022527"/>
    </source>
</evidence>
<keyword evidence="2" id="KW-0723">Serine/threonine-protein kinase</keyword>
<evidence type="ECO:0000259" key="16">
    <source>
        <dbReference type="PROSITE" id="PS51670"/>
    </source>
</evidence>
<dbReference type="Gene3D" id="2.60.120.620">
    <property type="entry name" value="q2cbj1_9rhob like domain"/>
    <property type="match status" value="1"/>
</dbReference>
<gene>
    <name evidence="17" type="ORF">SCF082_LOCUS9779</name>
</gene>
<reference evidence="17 18" key="1">
    <citation type="submission" date="2024-02" db="EMBL/GenBank/DDBJ databases">
        <authorList>
            <person name="Chen Y."/>
            <person name="Shah S."/>
            <person name="Dougan E. K."/>
            <person name="Thang M."/>
            <person name="Chan C."/>
        </authorList>
    </citation>
    <scope>NUCLEOTIDE SEQUENCE [LARGE SCALE GENOMIC DNA]</scope>
</reference>
<keyword evidence="9" id="KW-0560">Oxidoreductase</keyword>
<dbReference type="SUPFAM" id="SSF56112">
    <property type="entry name" value="Protein kinase-like (PK-like)"/>
    <property type="match status" value="1"/>
</dbReference>
<dbReference type="PROSITE" id="PS00107">
    <property type="entry name" value="PROTEIN_KINASE_ATP"/>
    <property type="match status" value="1"/>
</dbReference>
<dbReference type="Pfam" id="PF13640">
    <property type="entry name" value="2OG-FeII_Oxy_3"/>
    <property type="match status" value="1"/>
</dbReference>
<dbReference type="PROSITE" id="PS51471">
    <property type="entry name" value="FE2OG_OXY"/>
    <property type="match status" value="1"/>
</dbReference>
<comment type="cofactor">
    <cofactor evidence="1">
        <name>L-ascorbate</name>
        <dbReference type="ChEBI" id="CHEBI:38290"/>
    </cofactor>
</comment>
<feature type="region of interest" description="Disordered" evidence="12">
    <location>
        <begin position="452"/>
        <end position="484"/>
    </location>
</feature>
<protein>
    <submittedName>
        <fullName evidence="17">Calcium-dependent protein kinase 5 (PbCDPK5)</fullName>
    </submittedName>
</protein>
<proteinExistence type="predicted"/>
<evidence type="ECO:0000256" key="11">
    <source>
        <dbReference type="PROSITE-ProRule" id="PRU10141"/>
    </source>
</evidence>
<feature type="domain" description="Protein kinase" evidence="14">
    <location>
        <begin position="574"/>
        <end position="878"/>
    </location>
</feature>
<keyword evidence="5 11" id="KW-0547">Nucleotide-binding</keyword>
<feature type="compositionally biased region" description="Basic and acidic residues" evidence="12">
    <location>
        <begin position="501"/>
        <end position="516"/>
    </location>
</feature>
<name>A0ABP0J1K0_9DINO</name>
<dbReference type="Pfam" id="PF01549">
    <property type="entry name" value="ShK"/>
    <property type="match status" value="2"/>
</dbReference>
<dbReference type="GO" id="GO:0016301">
    <property type="term" value="F:kinase activity"/>
    <property type="evidence" value="ECO:0007669"/>
    <property type="project" value="UniProtKB-KW"/>
</dbReference>
<evidence type="ECO:0000256" key="1">
    <source>
        <dbReference type="ARBA" id="ARBA00001961"/>
    </source>
</evidence>
<feature type="signal peptide" evidence="13">
    <location>
        <begin position="1"/>
        <end position="25"/>
    </location>
</feature>
<keyword evidence="3" id="KW-0808">Transferase</keyword>
<evidence type="ECO:0000256" key="5">
    <source>
        <dbReference type="ARBA" id="ARBA00022741"/>
    </source>
</evidence>
<feature type="binding site" evidence="11">
    <location>
        <position position="604"/>
    </location>
    <ligand>
        <name>ATP</name>
        <dbReference type="ChEBI" id="CHEBI:30616"/>
    </ligand>
</feature>
<feature type="domain" description="ShKT" evidence="16">
    <location>
        <begin position="22"/>
        <end position="57"/>
    </location>
</feature>
<dbReference type="InterPro" id="IPR044862">
    <property type="entry name" value="Pro_4_hyd_alph_FE2OG_OXY"/>
</dbReference>
<dbReference type="PROSITE" id="PS50011">
    <property type="entry name" value="PROTEIN_KINASE_DOM"/>
    <property type="match status" value="1"/>
</dbReference>
<evidence type="ECO:0000256" key="7">
    <source>
        <dbReference type="ARBA" id="ARBA00022840"/>
    </source>
</evidence>
<evidence type="ECO:0000256" key="8">
    <source>
        <dbReference type="ARBA" id="ARBA00022964"/>
    </source>
</evidence>
<dbReference type="Proteomes" id="UP001642464">
    <property type="component" value="Unassembled WGS sequence"/>
</dbReference>
<feature type="region of interest" description="Disordered" evidence="12">
    <location>
        <begin position="498"/>
        <end position="554"/>
    </location>
</feature>
<organism evidence="17 18">
    <name type="scientific">Durusdinium trenchii</name>
    <dbReference type="NCBI Taxonomy" id="1381693"/>
    <lineage>
        <taxon>Eukaryota</taxon>
        <taxon>Sar</taxon>
        <taxon>Alveolata</taxon>
        <taxon>Dinophyceae</taxon>
        <taxon>Suessiales</taxon>
        <taxon>Symbiodiniaceae</taxon>
        <taxon>Durusdinium</taxon>
    </lineage>
</organism>
<feature type="compositionally biased region" description="Low complexity" evidence="12">
    <location>
        <begin position="537"/>
        <end position="552"/>
    </location>
</feature>
<dbReference type="InterPro" id="IPR005123">
    <property type="entry name" value="Oxoglu/Fe-dep_dioxygenase_dom"/>
</dbReference>
<evidence type="ECO:0000256" key="4">
    <source>
        <dbReference type="ARBA" id="ARBA00022723"/>
    </source>
</evidence>
<dbReference type="InterPro" id="IPR006620">
    <property type="entry name" value="Pro_4_hyd_alph"/>
</dbReference>
<sequence>MAKRPRLLLWLSLAGISAFERCGDANNNCYKWSLEGRCTNSSEDFVRAYCPFSCGVCMPHSCSAEKADEDFCNADLESHDEEHGGMHCSFWHHLPTRGRIDVYFLHEEEVLVGSLEPNSVFGVKTYEDHVFRLRDAGSQDLLATVRMFRTRIVLIIDEDFMESLKDCVDLPHETWQGSCDDWAPEGQCVLNPGFMTVYCSRSCYACHLRQEETRCTRRFLQMNQEPALRPGDLEQVFRDMNERSKKYSTAMRVLSQSPWIVTFDDIISEEEMAELLASTKVFNQSRDQGEANAFGMQEGIISSKRTSQTAWCQDTCKELPSYIAVINRIAEIVQVPSENFESMQFLKYHVGERYVEHHDMNNEKDNDFACGPRIYTFFLYLSDVEEGGETHFTQLNLSVKPRKGSGLLWPSVLSENPTVQDERTMHEAKPVLRGMKMAANVRVARDDDATAMRARGARPSTTGTIGVTGLATPRLPELAPSKSGDPKYLELQVMAPQEPSDDAKAARAKALREPLPRRVKLQPLENAATSDAKPSDAAPGAAPNAAPAPKAKGVNRKAFQACRKDADVRSVYSWEQRKVLGSGSFGEVFAVKHRFHSKKLVAIKQVSKEKCEHLEQLRMEISVLSRLQHPRILHFFEAYEDFKDIYIVTELCSGGDLQQCMAETKGELVFAHHAADQILRALIYCHSRGVCHRDLKPENVLLVRKLQPTDRTPPMRLADFGLSASVQAAQSNVCHQISHVKSRFSDGSMNEIPPMDSIVGTAEYMAPEVMAVLDAQIRAASPRGVARCKTRRCYDFRCDVWSLGVIIFSLLKGEAPYSLEEMVAYVEDQTSLPRLSSRAETLDPIALQFVEQCLRVPYRSRLAPIKLVALFSWALLYLVHYRMVTLTPISQFRVNDEGM</sequence>
<comment type="caution">
    <text evidence="17">The sequence shown here is derived from an EMBL/GenBank/DDBJ whole genome shotgun (WGS) entry which is preliminary data.</text>
</comment>
<keyword evidence="18" id="KW-1185">Reference proteome</keyword>
<dbReference type="Gene3D" id="1.10.10.1940">
    <property type="match status" value="1"/>
</dbReference>
<evidence type="ECO:0000256" key="12">
    <source>
        <dbReference type="SAM" id="MobiDB-lite"/>
    </source>
</evidence>
<evidence type="ECO:0000256" key="6">
    <source>
        <dbReference type="ARBA" id="ARBA00022777"/>
    </source>
</evidence>
<evidence type="ECO:0000313" key="17">
    <source>
        <dbReference type="EMBL" id="CAK9008223.1"/>
    </source>
</evidence>
<dbReference type="InterPro" id="IPR008271">
    <property type="entry name" value="Ser/Thr_kinase_AS"/>
</dbReference>
<evidence type="ECO:0000256" key="10">
    <source>
        <dbReference type="ARBA" id="ARBA00023004"/>
    </source>
</evidence>
<dbReference type="SMART" id="SM00254">
    <property type="entry name" value="ShKT"/>
    <property type="match status" value="2"/>
</dbReference>
<keyword evidence="4" id="KW-0479">Metal-binding</keyword>
<dbReference type="PROSITE" id="PS51670">
    <property type="entry name" value="SHKT"/>
    <property type="match status" value="1"/>
</dbReference>
<evidence type="ECO:0000259" key="15">
    <source>
        <dbReference type="PROSITE" id="PS51471"/>
    </source>
</evidence>
<feature type="domain" description="Fe2OG dioxygenase" evidence="15">
    <location>
        <begin position="339"/>
        <end position="445"/>
    </location>
</feature>
<evidence type="ECO:0000256" key="13">
    <source>
        <dbReference type="SAM" id="SignalP"/>
    </source>
</evidence>
<keyword evidence="10" id="KW-0408">Iron</keyword>
<dbReference type="EMBL" id="CAXAMM010005692">
    <property type="protein sequence ID" value="CAK9008223.1"/>
    <property type="molecule type" value="Genomic_DNA"/>
</dbReference>
<keyword evidence="8" id="KW-0223">Dioxygenase</keyword>
<dbReference type="InterPro" id="IPR011009">
    <property type="entry name" value="Kinase-like_dom_sf"/>
</dbReference>
<dbReference type="PANTHER" id="PTHR24350">
    <property type="entry name" value="SERINE/THREONINE-PROTEIN KINASE IAL-RELATED"/>
    <property type="match status" value="1"/>
</dbReference>
<dbReference type="InterPro" id="IPR030616">
    <property type="entry name" value="Aur-like"/>
</dbReference>
<evidence type="ECO:0000256" key="3">
    <source>
        <dbReference type="ARBA" id="ARBA00022679"/>
    </source>
</evidence>
<dbReference type="SMART" id="SM00220">
    <property type="entry name" value="S_TKc"/>
    <property type="match status" value="1"/>
</dbReference>
<dbReference type="InterPro" id="IPR003582">
    <property type="entry name" value="ShKT_dom"/>
</dbReference>
<evidence type="ECO:0000259" key="14">
    <source>
        <dbReference type="PROSITE" id="PS50011"/>
    </source>
</evidence>
<keyword evidence="6 17" id="KW-0418">Kinase</keyword>
<dbReference type="PROSITE" id="PS00108">
    <property type="entry name" value="PROTEIN_KINASE_ST"/>
    <property type="match status" value="1"/>
</dbReference>
<accession>A0ABP0J1K0</accession>